<organism evidence="1 2">
    <name type="scientific">Mortierella hygrophila</name>
    <dbReference type="NCBI Taxonomy" id="979708"/>
    <lineage>
        <taxon>Eukaryota</taxon>
        <taxon>Fungi</taxon>
        <taxon>Fungi incertae sedis</taxon>
        <taxon>Mucoromycota</taxon>
        <taxon>Mortierellomycotina</taxon>
        <taxon>Mortierellomycetes</taxon>
        <taxon>Mortierellales</taxon>
        <taxon>Mortierellaceae</taxon>
        <taxon>Mortierella</taxon>
    </lineage>
</organism>
<accession>A0A9P6EW82</accession>
<dbReference type="Proteomes" id="UP000723463">
    <property type="component" value="Unassembled WGS sequence"/>
</dbReference>
<dbReference type="EMBL" id="JAAAXW010000798">
    <property type="protein sequence ID" value="KAF9536335.1"/>
    <property type="molecule type" value="Genomic_DNA"/>
</dbReference>
<proteinExistence type="predicted"/>
<sequence length="192" mass="21563">MKLRSLLSAATIQSEHDKNTRTVEKILHGSILEEGIKRTRAITVLITTADITDDALQQLNMSLPDNSLFIYRRALAEFIGNAFSIPIALAVSKDFNLNVATRETLRKKHKLEDKRGGPNSREYALPYRLESIEHSTSTQLYTLSCVDGEDVLLFYERTETLADALNVSDMGQRTTDIIFHALPGDGQEKVLR</sequence>
<gene>
    <name evidence="1" type="ORF">EC957_011325</name>
</gene>
<keyword evidence="2" id="KW-1185">Reference proteome</keyword>
<dbReference type="AlphaFoldDB" id="A0A9P6EW82"/>
<protein>
    <submittedName>
        <fullName evidence="1">Uncharacterized protein</fullName>
    </submittedName>
</protein>
<reference evidence="1" key="1">
    <citation type="journal article" date="2020" name="Fungal Divers.">
        <title>Resolving the Mortierellaceae phylogeny through synthesis of multi-gene phylogenetics and phylogenomics.</title>
        <authorList>
            <person name="Vandepol N."/>
            <person name="Liber J."/>
            <person name="Desiro A."/>
            <person name="Na H."/>
            <person name="Kennedy M."/>
            <person name="Barry K."/>
            <person name="Grigoriev I.V."/>
            <person name="Miller A.N."/>
            <person name="O'Donnell K."/>
            <person name="Stajich J.E."/>
            <person name="Bonito G."/>
        </authorList>
    </citation>
    <scope>NUCLEOTIDE SEQUENCE</scope>
    <source>
        <strain evidence="1">NRRL 2591</strain>
    </source>
</reference>
<comment type="caution">
    <text evidence="1">The sequence shown here is derived from an EMBL/GenBank/DDBJ whole genome shotgun (WGS) entry which is preliminary data.</text>
</comment>
<name>A0A9P6EW82_9FUNG</name>
<evidence type="ECO:0000313" key="1">
    <source>
        <dbReference type="EMBL" id="KAF9536335.1"/>
    </source>
</evidence>
<evidence type="ECO:0000313" key="2">
    <source>
        <dbReference type="Proteomes" id="UP000723463"/>
    </source>
</evidence>